<protein>
    <submittedName>
        <fullName evidence="1">Uncharacterized protein</fullName>
    </submittedName>
</protein>
<proteinExistence type="predicted"/>
<evidence type="ECO:0000313" key="2">
    <source>
        <dbReference type="Proteomes" id="UP000822688"/>
    </source>
</evidence>
<dbReference type="EMBL" id="CM026426">
    <property type="protein sequence ID" value="KAG0573080.1"/>
    <property type="molecule type" value="Genomic_DNA"/>
</dbReference>
<gene>
    <name evidence="1" type="ORF">KC19_VG147200</name>
</gene>
<sequence>MRRPPSSIQSVILFTSKDDSDHWIPTKYEVGSWISLHPGERVLHAQESKRYGGTSLSGAYKARIVEFRVEGLRVSQVRVQHAYMYRQLKLDPAANQIHGACNYLYPSKFEDCVDPNSILGIIVVVHADIGEATRGIRTHKDLLGESLFFYNAFYILPQATGRYGQVVSIPLPPLDSLDWPLPDMATSEAFRSKFRNDILLSMKASTGSRINHLQL</sequence>
<dbReference type="Proteomes" id="UP000822688">
    <property type="component" value="Chromosome V"/>
</dbReference>
<keyword evidence="2" id="KW-1185">Reference proteome</keyword>
<name>A0A8T0HQ45_CERPU</name>
<evidence type="ECO:0000313" key="1">
    <source>
        <dbReference type="EMBL" id="KAG0573080.1"/>
    </source>
</evidence>
<reference evidence="1" key="1">
    <citation type="submission" date="2020-06" db="EMBL/GenBank/DDBJ databases">
        <title>WGS assembly of Ceratodon purpureus strain R40.</title>
        <authorList>
            <person name="Carey S.B."/>
            <person name="Jenkins J."/>
            <person name="Shu S."/>
            <person name="Lovell J.T."/>
            <person name="Sreedasyam A."/>
            <person name="Maumus F."/>
            <person name="Tiley G.P."/>
            <person name="Fernandez-Pozo N."/>
            <person name="Barry K."/>
            <person name="Chen C."/>
            <person name="Wang M."/>
            <person name="Lipzen A."/>
            <person name="Daum C."/>
            <person name="Saski C.A."/>
            <person name="Payton A.C."/>
            <person name="Mcbreen J.C."/>
            <person name="Conrad R.E."/>
            <person name="Kollar L.M."/>
            <person name="Olsson S."/>
            <person name="Huttunen S."/>
            <person name="Landis J.B."/>
            <person name="Wickett N.J."/>
            <person name="Johnson M.G."/>
            <person name="Rensing S.A."/>
            <person name="Grimwood J."/>
            <person name="Schmutz J."/>
            <person name="Mcdaniel S.F."/>
        </authorList>
    </citation>
    <scope>NUCLEOTIDE SEQUENCE</scope>
    <source>
        <strain evidence="1">R40</strain>
    </source>
</reference>
<accession>A0A8T0HQ45</accession>
<organism evidence="1 2">
    <name type="scientific">Ceratodon purpureus</name>
    <name type="common">Fire moss</name>
    <name type="synonym">Dicranum purpureum</name>
    <dbReference type="NCBI Taxonomy" id="3225"/>
    <lineage>
        <taxon>Eukaryota</taxon>
        <taxon>Viridiplantae</taxon>
        <taxon>Streptophyta</taxon>
        <taxon>Embryophyta</taxon>
        <taxon>Bryophyta</taxon>
        <taxon>Bryophytina</taxon>
        <taxon>Bryopsida</taxon>
        <taxon>Dicranidae</taxon>
        <taxon>Pseudoditrichales</taxon>
        <taxon>Ditrichaceae</taxon>
        <taxon>Ceratodon</taxon>
    </lineage>
</organism>
<dbReference type="AlphaFoldDB" id="A0A8T0HQ45"/>
<comment type="caution">
    <text evidence="1">The sequence shown here is derived from an EMBL/GenBank/DDBJ whole genome shotgun (WGS) entry which is preliminary data.</text>
</comment>